<dbReference type="InterPro" id="IPR036116">
    <property type="entry name" value="FN3_sf"/>
</dbReference>
<dbReference type="SUPFAM" id="SSF49785">
    <property type="entry name" value="Galactose-binding domain-like"/>
    <property type="match status" value="1"/>
</dbReference>
<proteinExistence type="predicted"/>
<sequence>MKRITYLSLLLIIIIFQFSAAQSINNWTLKNTSETSKARVKIDPKNIPSKYQILTLDFKSLKSNFKKATINTTGKKTNTPLLMDFPKEDGTMETFSVEKISVLHPDLEAKYPEIQSFYGVSTKNELNKIYISISPSGFNGLITGEKSIYIDPIERNNTIDYIVYNKKDYTKNRQDVFTCGADMPTDVMPELSKAKTTSTAKTTNVIDGKIRTYRLAVACTSEYTAYYGNTVAGALAAINTTITRVNSVFKTDLGIQFQVVSGNDRLIYRNNVNIDASPDPDPYDNYDGSQMLGANTANITGLLGVGAYDIGHAFSTGGGGIASLSVPCAASTKGQGVTGIVTPQFDQFDIGYVAHEMGHQFGATHTQSNSCQNSAASSMEPGSGTTIMSYAGICPPNIQADADAYFHAYSIQQMTVTVNANTCEVETLTGNNEPVITAVPDRTIPKSTPFILTGIATDTDAGDAARLTYCWEQMDAASSGNVAPVSTSTTKPTFRSIIPTLSPARTFPNLNDIISNTTPTWEVLPSVGRTLNFRLTVRDNNPIGGQTNQDNVAVTVGTAGPFIVTAPNTSVIWYVGTSQTVTWNVASTNTATYSVNVNIKLSTDGGLTYPITLLSNTPNDGTQAITVPNNIGKNNRIKVEAAANIFFDISNANFEIKANTFDLTSTQPTVSVCKPSNAVYTLNYTPAPGFAETTTFSAVGLPVGAIATFVPTTRSTAGTVTMTVSGIANVATGSYSFNANGTSTNANINLPLTLKVFDNNIANVTLTSPTNGAANQQTSVLLQWGAIASASSYIVEVAASPTFAAILETATVTTNSYQTASLTSGTINYWRVRPLNSCVTGANSETFVFQIASDFCKTYTNKYYENNDFTWELNSTNAVSARMDVPDNIIVSKVSFYVKATHASLADIKMQFSGPTGIFAEIYNRDCTGANIDVHFDDAGTTAPTCSGTTPAMSGTQQASQSLSKFNGTSSLGTWVLLATDRGANTSGGTFTDFQVSICGKLQIVNNITLANNSLSVVQGASASITQAQLGATQPAATTAQLIYTVTKLPINGILKRNNIAMAVGGTFTQADLNNNLISYTNNGTNANPDSFKFSISGINLALLGGQTYNISVSALICTAPTPNVSNLPDVNAQCSVTPAVPAATSNCYGTITATTATVFPITTQGTTVVTWTYNDGHGNTSVQTQNIIVNNTMSAAIAGTASVCSGTNSNIQVTIIGGVSPYTVVYTNGTSNFTVSNYTSGSAIIVAPTLTTTYTLVSVTSAEGCLSPTNSGSAVLSIDSTTWNGSAWSNGAPTGTKSVLISGDYSQATNINACSLTVNNNAVVSIPSGYNVTLNGALTVSSGSFTLNNNANLIQTSNVANSGNIIVKRNSSALMRLDYTAWSSPVTNNASLFLQSFSPATTVNRFYGYDTSTNLYTAIASPSTTNFALGKGYLIRMPNTHPTTPTIWNGSFIGVPNNGVIPFTMTNGGVGKRFNLVGNPYPSPISMTQFVADNNTKITGTLYFWRKTNGLSNPTYSTWTNGVFASNGGAQVVDPLGIIQTGQGFFVEALNSSTSVTFNNGQRIANNANQFFKTKEIERSTIWLNATSATGNFSQMAVSYTTNATQGVDEYDGKYYNDGAIALNSILDNSDYVIQGRALPFDGSDEVPLSFTAANAGEYSISIDHVDGLFAGNQDIILNDSETGTETDLKTGSYTFTAAAGQSNTRFTLKYQKTLGINAQVFDENSIVVFKNNGSIHIKSNNTAIDNVQLFDVRGRLMIEKSKVNSNETSIESARFANEVLIVKITSADKKVVNKKIAN</sequence>
<dbReference type="Gene3D" id="2.60.40.10">
    <property type="entry name" value="Immunoglobulins"/>
    <property type="match status" value="1"/>
</dbReference>
<dbReference type="SUPFAM" id="SSF49265">
    <property type="entry name" value="Fibronectin type III"/>
    <property type="match status" value="1"/>
</dbReference>
<name>A0A4P6Y7F5_9FLAO</name>
<dbReference type="GO" id="GO:0008237">
    <property type="term" value="F:metallopeptidase activity"/>
    <property type="evidence" value="ECO:0007669"/>
    <property type="project" value="InterPro"/>
</dbReference>
<dbReference type="Proteomes" id="UP000291124">
    <property type="component" value="Chromosome"/>
</dbReference>
<dbReference type="PROSITE" id="PS51854">
    <property type="entry name" value="CSPG"/>
    <property type="match status" value="1"/>
</dbReference>
<keyword evidence="2" id="KW-1185">Reference proteome</keyword>
<dbReference type="Pfam" id="PF16184">
    <property type="entry name" value="Cadherin_3"/>
    <property type="match status" value="1"/>
</dbReference>
<organism evidence="1 2">
    <name type="scientific">Flavobacterium nackdongense</name>
    <dbReference type="NCBI Taxonomy" id="2547394"/>
    <lineage>
        <taxon>Bacteria</taxon>
        <taxon>Pseudomonadati</taxon>
        <taxon>Bacteroidota</taxon>
        <taxon>Flavobacteriia</taxon>
        <taxon>Flavobacteriales</taxon>
        <taxon>Flavobacteriaceae</taxon>
        <taxon>Flavobacterium</taxon>
    </lineage>
</organism>
<dbReference type="InterPro" id="IPR013783">
    <property type="entry name" value="Ig-like_fold"/>
</dbReference>
<reference evidence="2" key="1">
    <citation type="submission" date="2019-03" db="EMBL/GenBank/DDBJ databases">
        <title>Flavobacterium sp.</title>
        <authorList>
            <person name="Kim H."/>
        </authorList>
    </citation>
    <scope>NUCLEOTIDE SEQUENCE [LARGE SCALE GENOMIC DNA]</scope>
    <source>
        <strain evidence="2">GS13</strain>
    </source>
</reference>
<evidence type="ECO:0000313" key="2">
    <source>
        <dbReference type="Proteomes" id="UP000291124"/>
    </source>
</evidence>
<protein>
    <submittedName>
        <fullName evidence="1">T9SS sorting signal type C domain-containing protein</fullName>
    </submittedName>
</protein>
<accession>A0A4P6Y7F5</accession>
<dbReference type="InterPro" id="IPR008979">
    <property type="entry name" value="Galactose-bd-like_sf"/>
</dbReference>
<dbReference type="InterPro" id="IPR039005">
    <property type="entry name" value="CSPG_rpt"/>
</dbReference>
<dbReference type="Gene3D" id="3.40.390.10">
    <property type="entry name" value="Collagenase (Catalytic Domain)"/>
    <property type="match status" value="1"/>
</dbReference>
<dbReference type="OrthoDB" id="9792152at2"/>
<dbReference type="RefSeq" id="WP_133276082.1">
    <property type="nucleotide sequence ID" value="NZ_CP037933.1"/>
</dbReference>
<gene>
    <name evidence="1" type="ORF">E1750_06965</name>
</gene>
<dbReference type="SUPFAM" id="SSF55486">
    <property type="entry name" value="Metalloproteases ('zincins'), catalytic domain"/>
    <property type="match status" value="1"/>
</dbReference>
<dbReference type="KEGG" id="fnk:E1750_06965"/>
<evidence type="ECO:0000313" key="1">
    <source>
        <dbReference type="EMBL" id="QBN18559.1"/>
    </source>
</evidence>
<dbReference type="NCBIfam" id="NF033708">
    <property type="entry name" value="T9SS_Cterm_ChiA"/>
    <property type="match status" value="1"/>
</dbReference>
<dbReference type="Gene3D" id="2.60.120.260">
    <property type="entry name" value="Galactose-binding domain-like"/>
    <property type="match status" value="1"/>
</dbReference>
<dbReference type="InterPro" id="IPR024079">
    <property type="entry name" value="MetalloPept_cat_dom_sf"/>
</dbReference>
<dbReference type="EMBL" id="CP037933">
    <property type="protein sequence ID" value="QBN18559.1"/>
    <property type="molecule type" value="Genomic_DNA"/>
</dbReference>
<dbReference type="Pfam" id="PF13583">
    <property type="entry name" value="Reprolysin_4"/>
    <property type="match status" value="1"/>
</dbReference>